<organism evidence="9 10">
    <name type="scientific">Arthrobotrys conoides</name>
    <dbReference type="NCBI Taxonomy" id="74498"/>
    <lineage>
        <taxon>Eukaryota</taxon>
        <taxon>Fungi</taxon>
        <taxon>Dikarya</taxon>
        <taxon>Ascomycota</taxon>
        <taxon>Pezizomycotina</taxon>
        <taxon>Orbiliomycetes</taxon>
        <taxon>Orbiliales</taxon>
        <taxon>Orbiliaceae</taxon>
        <taxon>Arthrobotrys</taxon>
    </lineage>
</organism>
<dbReference type="InterPro" id="IPR000719">
    <property type="entry name" value="Prot_kinase_dom"/>
</dbReference>
<evidence type="ECO:0000256" key="5">
    <source>
        <dbReference type="ARBA" id="ARBA00022840"/>
    </source>
</evidence>
<dbReference type="Pfam" id="PF00023">
    <property type="entry name" value="Ank"/>
    <property type="match status" value="1"/>
</dbReference>
<dbReference type="Pfam" id="PF12796">
    <property type="entry name" value="Ank_2"/>
    <property type="match status" value="1"/>
</dbReference>
<keyword evidence="10" id="KW-1185">Reference proteome</keyword>
<dbReference type="PROSITE" id="PS50088">
    <property type="entry name" value="ANK_REPEAT"/>
    <property type="match status" value="1"/>
</dbReference>
<keyword evidence="4" id="KW-0418">Kinase</keyword>
<dbReference type="GO" id="GO:0005524">
    <property type="term" value="F:ATP binding"/>
    <property type="evidence" value="ECO:0007669"/>
    <property type="project" value="UniProtKB-UniRule"/>
</dbReference>
<dbReference type="PROSITE" id="PS00108">
    <property type="entry name" value="PROTEIN_KINASE_ST"/>
    <property type="match status" value="1"/>
</dbReference>
<dbReference type="AlphaFoldDB" id="A0AAN8NLB3"/>
<dbReference type="EMBL" id="JAVHJM010000012">
    <property type="protein sequence ID" value="KAK6500724.1"/>
    <property type="molecule type" value="Genomic_DNA"/>
</dbReference>
<name>A0AAN8NLB3_9PEZI</name>
<evidence type="ECO:0000256" key="4">
    <source>
        <dbReference type="ARBA" id="ARBA00022777"/>
    </source>
</evidence>
<feature type="binding site" evidence="7">
    <location>
        <position position="45"/>
    </location>
    <ligand>
        <name>ATP</name>
        <dbReference type="ChEBI" id="CHEBI:30616"/>
    </ligand>
</feature>
<proteinExistence type="inferred from homology"/>
<dbReference type="InterPro" id="IPR036770">
    <property type="entry name" value="Ankyrin_rpt-contain_sf"/>
</dbReference>
<dbReference type="SUPFAM" id="SSF48403">
    <property type="entry name" value="Ankyrin repeat"/>
    <property type="match status" value="1"/>
</dbReference>
<dbReference type="Gene3D" id="1.10.510.10">
    <property type="entry name" value="Transferase(Phosphotransferase) domain 1"/>
    <property type="match status" value="1"/>
</dbReference>
<dbReference type="InterPro" id="IPR017441">
    <property type="entry name" value="Protein_kinase_ATP_BS"/>
</dbReference>
<keyword evidence="6" id="KW-0040">ANK repeat</keyword>
<evidence type="ECO:0000256" key="2">
    <source>
        <dbReference type="ARBA" id="ARBA00022679"/>
    </source>
</evidence>
<feature type="repeat" description="ANK" evidence="6">
    <location>
        <begin position="596"/>
        <end position="631"/>
    </location>
</feature>
<sequence length="691" mass="76105">MAAAAIRQLDGRDPNYEFVGTLGQGVSGSVARVRRVSDGTAMACKAIDCSANPLFATLASREIYTWSSFSASEKYIASFGHDVTWTERTKTMRLYMKLYEGGDLQRVITGCRHQESLIHPFMVVYWAMEIARGLKACHDHGIIHRDLKPANVLLDMPYIFNEMLWGVTNGRVLVDELKTHGKIFLDWFQSRSRLPWCHISDFGFGKFTPAAYISANHTRGSLGTVGTIGYLAPEILGQEPRFSIKSDVYSFGCLVYSLCTCRSPPSLTAEGWQTLEIPDTYPKIFRDVIAQCMDFHPENRPNSRDLANGMADAFIEIQSYGLLNTLAELLEHLSLESDPQFTLASVPDAQHETSFLRLLPGREYPVETRKFLDNLLRRAVAAENCELMTMLIDAGADVNASALEFESMEDDWAIAKTGFVGTHSFKPTAIEPSRDLSAALLSVQSKFPIVIAAIINGSSGCVDLLLSKGAALDENQSEITPLSIAACWGHITIIDLLVLKWKLDINAACFNPNYPGRIDTPIVSAAMVGCQEAVRRLLELGASVVIPGRHAGEYPLHAVVGIVDTNFVFFSPDDVEGCARMIYNAAPHILHFVDKKGRTPLHWAVRGANIHGSRFVELLIGFGANPYTKDLDGRDAYHVLGDSKELIAIADSHPKVKEALDGYDSKIMALNCLEAAFRSAVDQVSEGFSIV</sequence>
<dbReference type="SMART" id="SM00248">
    <property type="entry name" value="ANK"/>
    <property type="match status" value="5"/>
</dbReference>
<comment type="caution">
    <text evidence="9">The sequence shown here is derived from an EMBL/GenBank/DDBJ whole genome shotgun (WGS) entry which is preliminary data.</text>
</comment>
<protein>
    <recommendedName>
        <fullName evidence="8">Protein kinase domain-containing protein</fullName>
    </recommendedName>
</protein>
<dbReference type="GO" id="GO:0004674">
    <property type="term" value="F:protein serine/threonine kinase activity"/>
    <property type="evidence" value="ECO:0007669"/>
    <property type="project" value="TreeGrafter"/>
</dbReference>
<evidence type="ECO:0000313" key="9">
    <source>
        <dbReference type="EMBL" id="KAK6500724.1"/>
    </source>
</evidence>
<evidence type="ECO:0000313" key="10">
    <source>
        <dbReference type="Proteomes" id="UP001307849"/>
    </source>
</evidence>
<keyword evidence="5 7" id="KW-0067">ATP-binding</keyword>
<dbReference type="PROSITE" id="PS50297">
    <property type="entry name" value="ANK_REP_REGION"/>
    <property type="match status" value="1"/>
</dbReference>
<keyword evidence="2" id="KW-0808">Transferase</keyword>
<dbReference type="InterPro" id="IPR002110">
    <property type="entry name" value="Ankyrin_rpt"/>
</dbReference>
<evidence type="ECO:0000256" key="6">
    <source>
        <dbReference type="PROSITE-ProRule" id="PRU00023"/>
    </source>
</evidence>
<dbReference type="PANTHER" id="PTHR43671">
    <property type="entry name" value="SERINE/THREONINE-PROTEIN KINASE NEK"/>
    <property type="match status" value="1"/>
</dbReference>
<keyword evidence="3 7" id="KW-0547">Nucleotide-binding</keyword>
<evidence type="ECO:0000256" key="7">
    <source>
        <dbReference type="PROSITE-ProRule" id="PRU10141"/>
    </source>
</evidence>
<dbReference type="CDD" id="cd00180">
    <property type="entry name" value="PKc"/>
    <property type="match status" value="1"/>
</dbReference>
<dbReference type="Pfam" id="PF00069">
    <property type="entry name" value="Pkinase"/>
    <property type="match status" value="1"/>
</dbReference>
<dbReference type="PANTHER" id="PTHR43671:SF92">
    <property type="entry name" value="SERINE_THREONINE-PROTEIN KINASE NEK10"/>
    <property type="match status" value="1"/>
</dbReference>
<dbReference type="InterPro" id="IPR011009">
    <property type="entry name" value="Kinase-like_dom_sf"/>
</dbReference>
<dbReference type="Proteomes" id="UP001307849">
    <property type="component" value="Unassembled WGS sequence"/>
</dbReference>
<dbReference type="PROSITE" id="PS50011">
    <property type="entry name" value="PROTEIN_KINASE_DOM"/>
    <property type="match status" value="1"/>
</dbReference>
<dbReference type="SMART" id="SM00220">
    <property type="entry name" value="S_TKc"/>
    <property type="match status" value="1"/>
</dbReference>
<dbReference type="InterPro" id="IPR008271">
    <property type="entry name" value="Ser/Thr_kinase_AS"/>
</dbReference>
<dbReference type="PROSITE" id="PS00107">
    <property type="entry name" value="PROTEIN_KINASE_ATP"/>
    <property type="match status" value="1"/>
</dbReference>
<dbReference type="Gene3D" id="1.25.40.20">
    <property type="entry name" value="Ankyrin repeat-containing domain"/>
    <property type="match status" value="2"/>
</dbReference>
<dbReference type="Gene3D" id="3.30.200.20">
    <property type="entry name" value="Phosphorylase Kinase, domain 1"/>
    <property type="match status" value="1"/>
</dbReference>
<dbReference type="SUPFAM" id="SSF56112">
    <property type="entry name" value="Protein kinase-like (PK-like)"/>
    <property type="match status" value="1"/>
</dbReference>
<evidence type="ECO:0000259" key="8">
    <source>
        <dbReference type="PROSITE" id="PS50011"/>
    </source>
</evidence>
<reference evidence="9 10" key="1">
    <citation type="submission" date="2019-10" db="EMBL/GenBank/DDBJ databases">
        <authorList>
            <person name="Palmer J.M."/>
        </authorList>
    </citation>
    <scope>NUCLEOTIDE SEQUENCE [LARGE SCALE GENOMIC DNA]</scope>
    <source>
        <strain evidence="9 10">TWF506</strain>
    </source>
</reference>
<accession>A0AAN8NLB3</accession>
<feature type="domain" description="Protein kinase" evidence="8">
    <location>
        <begin position="16"/>
        <end position="315"/>
    </location>
</feature>
<dbReference type="InterPro" id="IPR050660">
    <property type="entry name" value="NEK_Ser/Thr_kinase"/>
</dbReference>
<evidence type="ECO:0000256" key="1">
    <source>
        <dbReference type="ARBA" id="ARBA00010886"/>
    </source>
</evidence>
<evidence type="ECO:0000256" key="3">
    <source>
        <dbReference type="ARBA" id="ARBA00022741"/>
    </source>
</evidence>
<gene>
    <name evidence="9" type="ORF">TWF506_003488</name>
</gene>
<comment type="similarity">
    <text evidence="1">Belongs to the protein kinase superfamily. NEK Ser/Thr protein kinase family. NIMA subfamily.</text>
</comment>